<evidence type="ECO:0000313" key="3">
    <source>
        <dbReference type="Proteomes" id="UP000320386"/>
    </source>
</evidence>
<evidence type="ECO:0000313" key="2">
    <source>
        <dbReference type="EMBL" id="QDU72250.1"/>
    </source>
</evidence>
<dbReference type="Proteomes" id="UP000320386">
    <property type="component" value="Chromosome"/>
</dbReference>
<keyword evidence="1" id="KW-0812">Transmembrane</keyword>
<accession>A0A518BZ50</accession>
<sequence>MIAGMGRVEAVMVELLAGLGAALLGGVLGLLPVWLMRGSADGAALGMVRGWMLGMLVRLVATAGLAWAVVALGGLSGRDVAWWAMIGYVLCLVGEAYVVTALLRRAGDVS</sequence>
<protein>
    <submittedName>
        <fullName evidence="2">Uncharacterized protein</fullName>
    </submittedName>
</protein>
<feature type="transmembrane region" description="Helical" evidence="1">
    <location>
        <begin position="15"/>
        <end position="35"/>
    </location>
</feature>
<keyword evidence="1" id="KW-0472">Membrane</keyword>
<feature type="transmembrane region" description="Helical" evidence="1">
    <location>
        <begin position="56"/>
        <end position="75"/>
    </location>
</feature>
<dbReference type="EMBL" id="CP036280">
    <property type="protein sequence ID" value="QDU72250.1"/>
    <property type="molecule type" value="Genomic_DNA"/>
</dbReference>
<gene>
    <name evidence="2" type="ORF">Pan265_21140</name>
</gene>
<dbReference type="RefSeq" id="WP_236254356.1">
    <property type="nucleotide sequence ID" value="NZ_CP036280.1"/>
</dbReference>
<keyword evidence="1" id="KW-1133">Transmembrane helix</keyword>
<dbReference type="KEGG" id="mcad:Pan265_21140"/>
<feature type="transmembrane region" description="Helical" evidence="1">
    <location>
        <begin position="81"/>
        <end position="103"/>
    </location>
</feature>
<evidence type="ECO:0000256" key="1">
    <source>
        <dbReference type="SAM" id="Phobius"/>
    </source>
</evidence>
<dbReference type="AlphaFoldDB" id="A0A518BZ50"/>
<organism evidence="2 3">
    <name type="scientific">Mucisphaera calidilacus</name>
    <dbReference type="NCBI Taxonomy" id="2527982"/>
    <lineage>
        <taxon>Bacteria</taxon>
        <taxon>Pseudomonadati</taxon>
        <taxon>Planctomycetota</taxon>
        <taxon>Phycisphaerae</taxon>
        <taxon>Phycisphaerales</taxon>
        <taxon>Phycisphaeraceae</taxon>
        <taxon>Mucisphaera</taxon>
    </lineage>
</organism>
<name>A0A518BZ50_9BACT</name>
<reference evidence="2 3" key="1">
    <citation type="submission" date="2019-02" db="EMBL/GenBank/DDBJ databases">
        <title>Deep-cultivation of Planctomycetes and their phenomic and genomic characterization uncovers novel biology.</title>
        <authorList>
            <person name="Wiegand S."/>
            <person name="Jogler M."/>
            <person name="Boedeker C."/>
            <person name="Pinto D."/>
            <person name="Vollmers J."/>
            <person name="Rivas-Marin E."/>
            <person name="Kohn T."/>
            <person name="Peeters S.H."/>
            <person name="Heuer A."/>
            <person name="Rast P."/>
            <person name="Oberbeckmann S."/>
            <person name="Bunk B."/>
            <person name="Jeske O."/>
            <person name="Meyerdierks A."/>
            <person name="Storesund J.E."/>
            <person name="Kallscheuer N."/>
            <person name="Luecker S."/>
            <person name="Lage O.M."/>
            <person name="Pohl T."/>
            <person name="Merkel B.J."/>
            <person name="Hornburger P."/>
            <person name="Mueller R.-W."/>
            <person name="Bruemmer F."/>
            <person name="Labrenz M."/>
            <person name="Spormann A.M."/>
            <person name="Op den Camp H."/>
            <person name="Overmann J."/>
            <person name="Amann R."/>
            <person name="Jetten M.S.M."/>
            <person name="Mascher T."/>
            <person name="Medema M.H."/>
            <person name="Devos D.P."/>
            <person name="Kaster A.-K."/>
            <person name="Ovreas L."/>
            <person name="Rohde M."/>
            <person name="Galperin M.Y."/>
            <person name="Jogler C."/>
        </authorList>
    </citation>
    <scope>NUCLEOTIDE SEQUENCE [LARGE SCALE GENOMIC DNA]</scope>
    <source>
        <strain evidence="2 3">Pan265</strain>
    </source>
</reference>
<proteinExistence type="predicted"/>
<keyword evidence="3" id="KW-1185">Reference proteome</keyword>